<dbReference type="GO" id="GO:0003735">
    <property type="term" value="F:structural constituent of ribosome"/>
    <property type="evidence" value="ECO:0007669"/>
    <property type="project" value="InterPro"/>
</dbReference>
<evidence type="ECO:0000256" key="6">
    <source>
        <dbReference type="HAMAP-Rule" id="MF_00362"/>
    </source>
</evidence>
<dbReference type="NCBIfam" id="NF000955">
    <property type="entry name" value="PRK00099.1-1"/>
    <property type="match status" value="1"/>
</dbReference>
<dbReference type="PROSITE" id="PS01109">
    <property type="entry name" value="RIBOSOMAL_L10"/>
    <property type="match status" value="1"/>
</dbReference>
<gene>
    <name evidence="6" type="primary">rplJ</name>
    <name evidence="7" type="ORF">BBP83_01345</name>
</gene>
<dbReference type="STRING" id="1891224.BBP83_01345"/>
<evidence type="ECO:0000256" key="4">
    <source>
        <dbReference type="ARBA" id="ARBA00023274"/>
    </source>
</evidence>
<dbReference type="CDD" id="cd05797">
    <property type="entry name" value="Ribosomal_L10"/>
    <property type="match status" value="1"/>
</dbReference>
<organism evidence="7 8">
    <name type="scientific">Acinetobacter celticus</name>
    <dbReference type="NCBI Taxonomy" id="1891224"/>
    <lineage>
        <taxon>Bacteria</taxon>
        <taxon>Pseudomonadati</taxon>
        <taxon>Pseudomonadota</taxon>
        <taxon>Gammaproteobacteria</taxon>
        <taxon>Moraxellales</taxon>
        <taxon>Moraxellaceae</taxon>
        <taxon>Acinetobacter</taxon>
    </lineage>
</organism>
<dbReference type="GO" id="GO:0015934">
    <property type="term" value="C:large ribosomal subunit"/>
    <property type="evidence" value="ECO:0007669"/>
    <property type="project" value="InterPro"/>
</dbReference>
<evidence type="ECO:0000313" key="7">
    <source>
        <dbReference type="EMBL" id="ODA14484.1"/>
    </source>
</evidence>
<dbReference type="GO" id="GO:0006412">
    <property type="term" value="P:translation"/>
    <property type="evidence" value="ECO:0007669"/>
    <property type="project" value="UniProtKB-UniRule"/>
</dbReference>
<dbReference type="HAMAP" id="MF_00362">
    <property type="entry name" value="Ribosomal_uL10"/>
    <property type="match status" value="1"/>
</dbReference>
<evidence type="ECO:0000313" key="8">
    <source>
        <dbReference type="Proteomes" id="UP000186553"/>
    </source>
</evidence>
<dbReference type="RefSeq" id="WP_068885623.1">
    <property type="nucleotide sequence ID" value="NZ_CBCRUU010000003.1"/>
</dbReference>
<accession>A0A1C3D0C1</accession>
<dbReference type="AlphaFoldDB" id="A0A1C3D0C1"/>
<dbReference type="InterPro" id="IPR002363">
    <property type="entry name" value="Ribosomal_uL10_CS_bac"/>
</dbReference>
<sequence>MALLIEDKKQIVAEVTEIASTAFAAVVADYQGLTVEQLTALRVEARKLGVATRVVRNTLAKRALQDTAFNILNDDLVGPTILAFSTSADDMGAAARLFEEFAKTNKAFELKAAAFDGKLYQGAEVSVIANLPNQEKALTMLASVLQAPISKLGRLLTALQEKNESGTTEAEATEV</sequence>
<proteinExistence type="inferred from homology"/>
<comment type="caution">
    <text evidence="7">The sequence shown here is derived from an EMBL/GenBank/DDBJ whole genome shotgun (WGS) entry which is preliminary data.</text>
</comment>
<dbReference type="InterPro" id="IPR001790">
    <property type="entry name" value="Ribosomal_uL10"/>
</dbReference>
<evidence type="ECO:0000256" key="5">
    <source>
        <dbReference type="ARBA" id="ARBA00035202"/>
    </source>
</evidence>
<dbReference type="InterPro" id="IPR022973">
    <property type="entry name" value="Ribosomal_uL10_bac"/>
</dbReference>
<keyword evidence="6" id="KW-0694">RNA-binding</keyword>
<reference evidence="7 8" key="1">
    <citation type="submission" date="2016-07" db="EMBL/GenBank/DDBJ databases">
        <title>Acinetobacter sp. ANC 4603.</title>
        <authorList>
            <person name="Radolfova-Krizova L."/>
            <person name="Nemec A."/>
        </authorList>
    </citation>
    <scope>NUCLEOTIDE SEQUENCE [LARGE SCALE GENOMIC DNA]</scope>
    <source>
        <strain evidence="7 8">ANC 4603</strain>
    </source>
</reference>
<comment type="subunit">
    <text evidence="6">Part of the ribosomal stalk of the 50S ribosomal subunit. The N-terminus interacts with L11 and the large rRNA to form the base of the stalk. The C-terminus forms an elongated spine to which L12 dimers bind in a sequential fashion forming a multimeric L10(L12)X complex.</text>
</comment>
<dbReference type="OrthoDB" id="9808307at2"/>
<dbReference type="Proteomes" id="UP000186553">
    <property type="component" value="Unassembled WGS sequence"/>
</dbReference>
<comment type="function">
    <text evidence="1 6">Forms part of the ribosomal stalk, playing a central role in the interaction of the ribosome with GTP-bound translation factors.</text>
</comment>
<dbReference type="EMBL" id="MBDL01000001">
    <property type="protein sequence ID" value="ODA14484.1"/>
    <property type="molecule type" value="Genomic_DNA"/>
</dbReference>
<dbReference type="InterPro" id="IPR047865">
    <property type="entry name" value="Ribosomal_uL10_bac_type"/>
</dbReference>
<dbReference type="Gene3D" id="3.30.70.1730">
    <property type="match status" value="1"/>
</dbReference>
<dbReference type="GO" id="GO:0070180">
    <property type="term" value="F:large ribosomal subunit rRNA binding"/>
    <property type="evidence" value="ECO:0007669"/>
    <property type="project" value="UniProtKB-UniRule"/>
</dbReference>
<comment type="similarity">
    <text evidence="2 6">Belongs to the universal ribosomal protein uL10 family.</text>
</comment>
<dbReference type="InterPro" id="IPR043141">
    <property type="entry name" value="Ribosomal_uL10-like_sf"/>
</dbReference>
<dbReference type="Pfam" id="PF00466">
    <property type="entry name" value="Ribosomal_L10"/>
    <property type="match status" value="1"/>
</dbReference>
<keyword evidence="3 6" id="KW-0689">Ribosomal protein</keyword>
<keyword evidence="4 6" id="KW-0687">Ribonucleoprotein</keyword>
<keyword evidence="6" id="KW-0699">rRNA-binding</keyword>
<dbReference type="PANTHER" id="PTHR11560">
    <property type="entry name" value="39S RIBOSOMAL PROTEIN L10, MITOCHONDRIAL"/>
    <property type="match status" value="1"/>
</dbReference>
<name>A0A1C3D0C1_9GAMM</name>
<keyword evidence="8" id="KW-1185">Reference proteome</keyword>
<dbReference type="SUPFAM" id="SSF160369">
    <property type="entry name" value="Ribosomal protein L10-like"/>
    <property type="match status" value="1"/>
</dbReference>
<evidence type="ECO:0000256" key="3">
    <source>
        <dbReference type="ARBA" id="ARBA00022980"/>
    </source>
</evidence>
<evidence type="ECO:0000256" key="2">
    <source>
        <dbReference type="ARBA" id="ARBA00008889"/>
    </source>
</evidence>
<evidence type="ECO:0000256" key="1">
    <source>
        <dbReference type="ARBA" id="ARBA00002633"/>
    </source>
</evidence>
<protein>
    <recommendedName>
        <fullName evidence="5 6">Large ribosomal subunit protein uL10</fullName>
    </recommendedName>
</protein>